<comment type="caution">
    <text evidence="1">The sequence shown here is derived from an EMBL/GenBank/DDBJ whole genome shotgun (WGS) entry which is preliminary data.</text>
</comment>
<sequence>MSMEKEMVDLHLKDEEDEIMDLPVNLETNNNGIVIEFSWNLDLKAQSRRVVVANSVWLCEEGDEEFMATNLSNQNEGSKLQDNGMRTSWRNLNPILGFNLEGFPNIDKSTMAEQSSGWVTL</sequence>
<keyword evidence="2" id="KW-1185">Reference proteome</keyword>
<protein>
    <submittedName>
        <fullName evidence="1">Uncharacterized protein</fullName>
    </submittedName>
</protein>
<dbReference type="EMBL" id="JARKNE010000011">
    <property type="protein sequence ID" value="KAK5785080.1"/>
    <property type="molecule type" value="Genomic_DNA"/>
</dbReference>
<reference evidence="1 2" key="1">
    <citation type="submission" date="2023-03" db="EMBL/GenBank/DDBJ databases">
        <title>WGS of Gossypium arboreum.</title>
        <authorList>
            <person name="Yu D."/>
        </authorList>
    </citation>
    <scope>NUCLEOTIDE SEQUENCE [LARGE SCALE GENOMIC DNA]</scope>
    <source>
        <tissue evidence="1">Leaf</tissue>
    </source>
</reference>
<gene>
    <name evidence="1" type="ORF">PVK06_039626</name>
</gene>
<evidence type="ECO:0000313" key="1">
    <source>
        <dbReference type="EMBL" id="KAK5785080.1"/>
    </source>
</evidence>
<accession>A0ABR0N3Z0</accession>
<proteinExistence type="predicted"/>
<organism evidence="1 2">
    <name type="scientific">Gossypium arboreum</name>
    <name type="common">Tree cotton</name>
    <name type="synonym">Gossypium nanking</name>
    <dbReference type="NCBI Taxonomy" id="29729"/>
    <lineage>
        <taxon>Eukaryota</taxon>
        <taxon>Viridiplantae</taxon>
        <taxon>Streptophyta</taxon>
        <taxon>Embryophyta</taxon>
        <taxon>Tracheophyta</taxon>
        <taxon>Spermatophyta</taxon>
        <taxon>Magnoliopsida</taxon>
        <taxon>eudicotyledons</taxon>
        <taxon>Gunneridae</taxon>
        <taxon>Pentapetalae</taxon>
        <taxon>rosids</taxon>
        <taxon>malvids</taxon>
        <taxon>Malvales</taxon>
        <taxon>Malvaceae</taxon>
        <taxon>Malvoideae</taxon>
        <taxon>Gossypium</taxon>
    </lineage>
</organism>
<name>A0ABR0N3Z0_GOSAR</name>
<evidence type="ECO:0000313" key="2">
    <source>
        <dbReference type="Proteomes" id="UP001358586"/>
    </source>
</evidence>
<dbReference type="Proteomes" id="UP001358586">
    <property type="component" value="Chromosome 11"/>
</dbReference>